<dbReference type="Proteomes" id="UP000010433">
    <property type="component" value="Unassembled WGS sequence"/>
</dbReference>
<protein>
    <submittedName>
        <fullName evidence="1">Uncharacterized protein</fullName>
    </submittedName>
</protein>
<dbReference type="AlphaFoldDB" id="L1NBB8"/>
<dbReference type="EMBL" id="AMEP01000085">
    <property type="protein sequence ID" value="EKY00570.1"/>
    <property type="molecule type" value="Genomic_DNA"/>
</dbReference>
<keyword evidence="2" id="KW-1185">Reference proteome</keyword>
<proteinExistence type="predicted"/>
<evidence type="ECO:0000313" key="2">
    <source>
        <dbReference type="Proteomes" id="UP000010433"/>
    </source>
</evidence>
<dbReference type="HOGENOM" id="CLU_2466460_0_0_10"/>
<dbReference type="RefSeq" id="WP_009162465.1">
    <property type="nucleotide sequence ID" value="NZ_KB290995.1"/>
</dbReference>
<dbReference type="PATRIC" id="fig|1127699.3.peg.1159"/>
<dbReference type="STRING" id="1127699.HMPREF9151_01251"/>
<gene>
    <name evidence="1" type="ORF">HMPREF9151_01251</name>
</gene>
<organism evidence="1 2">
    <name type="scientific">Hoylesella saccharolytica F0055</name>
    <dbReference type="NCBI Taxonomy" id="1127699"/>
    <lineage>
        <taxon>Bacteria</taxon>
        <taxon>Pseudomonadati</taxon>
        <taxon>Bacteroidota</taxon>
        <taxon>Bacteroidia</taxon>
        <taxon>Bacteroidales</taxon>
        <taxon>Prevotellaceae</taxon>
        <taxon>Hoylesella</taxon>
    </lineage>
</organism>
<comment type="caution">
    <text evidence="1">The sequence shown here is derived from an EMBL/GenBank/DDBJ whole genome shotgun (WGS) entry which is preliminary data.</text>
</comment>
<evidence type="ECO:0000313" key="1">
    <source>
        <dbReference type="EMBL" id="EKY00570.1"/>
    </source>
</evidence>
<accession>L1NBB8</accession>
<sequence>MVTRLQASYSRLVATVEMFPTTSADFSTPVSDSFSLFAELLLRKKCSRQRWQGFYHGRNVPRNAGKVSSTEEMFPATLAGFLPRKKLK</sequence>
<name>L1NBB8_9BACT</name>
<reference evidence="1 2" key="1">
    <citation type="submission" date="2012-05" db="EMBL/GenBank/DDBJ databases">
        <authorList>
            <person name="Weinstock G."/>
            <person name="Sodergren E."/>
            <person name="Lobos E.A."/>
            <person name="Fulton L."/>
            <person name="Fulton R."/>
            <person name="Courtney L."/>
            <person name="Fronick C."/>
            <person name="O'Laughlin M."/>
            <person name="Godfrey J."/>
            <person name="Wilson R.M."/>
            <person name="Miner T."/>
            <person name="Farmer C."/>
            <person name="Delehaunty K."/>
            <person name="Cordes M."/>
            <person name="Minx P."/>
            <person name="Tomlinson C."/>
            <person name="Chen J."/>
            <person name="Wollam A."/>
            <person name="Pepin K.H."/>
            <person name="Bhonagiri V."/>
            <person name="Zhang X."/>
            <person name="Suruliraj S."/>
            <person name="Warren W."/>
            <person name="Mitreva M."/>
            <person name="Mardis E.R."/>
            <person name="Wilson R.K."/>
        </authorList>
    </citation>
    <scope>NUCLEOTIDE SEQUENCE [LARGE SCALE GENOMIC DNA]</scope>
    <source>
        <strain evidence="1 2">F0055</strain>
    </source>
</reference>